<accession>A0ABS0F506</accession>
<sequence>VVFVLSEVSSLCPRKILPRAAPTQTLYAPRMLSDLPDGHRVHAPVGLPIGAEGPDEIAVSIVAEFIHTQSGRRQAHARGVLMDTAEAGWK</sequence>
<dbReference type="InterPro" id="IPR027051">
    <property type="entry name" value="XdhC_Rossmann_dom"/>
</dbReference>
<dbReference type="Proteomes" id="UP000642910">
    <property type="component" value="Unassembled WGS sequence"/>
</dbReference>
<dbReference type="EMBL" id="JADPKZ010000044">
    <property type="protein sequence ID" value="MBF8378363.1"/>
    <property type="molecule type" value="Genomic_DNA"/>
</dbReference>
<organism evidence="2 3">
    <name type="scientific">Alicyclobacillus mali</name>
    <name type="common">ex Roth et al. 2021</name>
    <dbReference type="NCBI Taxonomy" id="1123961"/>
    <lineage>
        <taxon>Bacteria</taxon>
        <taxon>Bacillati</taxon>
        <taxon>Bacillota</taxon>
        <taxon>Bacilli</taxon>
        <taxon>Bacillales</taxon>
        <taxon>Alicyclobacillaceae</taxon>
        <taxon>Alicyclobacillus</taxon>
    </lineage>
</organism>
<reference evidence="2 3" key="1">
    <citation type="submission" date="2020-11" db="EMBL/GenBank/DDBJ databases">
        <title>Genomic insight of Alicyclobacillus mali FL 18 reveals a new arsenic-resistant strain, with potential in environmental biotechnology.</title>
        <authorList>
            <person name="Fiorentino G."/>
            <person name="Gallo G."/>
            <person name="Aulitto M."/>
        </authorList>
    </citation>
    <scope>NUCLEOTIDE SEQUENCE [LARGE SCALE GENOMIC DNA]</scope>
    <source>
        <strain evidence="2 3">FL 18</strain>
    </source>
</reference>
<dbReference type="Gene3D" id="3.40.50.720">
    <property type="entry name" value="NAD(P)-binding Rossmann-like Domain"/>
    <property type="match status" value="1"/>
</dbReference>
<evidence type="ECO:0000313" key="2">
    <source>
        <dbReference type="EMBL" id="MBF8378363.1"/>
    </source>
</evidence>
<evidence type="ECO:0000313" key="3">
    <source>
        <dbReference type="Proteomes" id="UP000642910"/>
    </source>
</evidence>
<evidence type="ECO:0000259" key="1">
    <source>
        <dbReference type="Pfam" id="PF13478"/>
    </source>
</evidence>
<protein>
    <submittedName>
        <fullName evidence="2">XdhC family protein</fullName>
    </submittedName>
</protein>
<gene>
    <name evidence="2" type="ORF">IW967_10885</name>
</gene>
<name>A0ABS0F506_9BACL</name>
<comment type="caution">
    <text evidence="2">The sequence shown here is derived from an EMBL/GenBank/DDBJ whole genome shotgun (WGS) entry which is preliminary data.</text>
</comment>
<keyword evidence="3" id="KW-1185">Reference proteome</keyword>
<proteinExistence type="predicted"/>
<dbReference type="Pfam" id="PF13478">
    <property type="entry name" value="XdhC_C"/>
    <property type="match status" value="1"/>
</dbReference>
<feature type="domain" description="XdhC Rossmann" evidence="1">
    <location>
        <begin position="39"/>
        <end position="64"/>
    </location>
</feature>
<feature type="non-terminal residue" evidence="2">
    <location>
        <position position="1"/>
    </location>
</feature>